<dbReference type="Proteomes" id="UP000255515">
    <property type="component" value="Unassembled WGS sequence"/>
</dbReference>
<dbReference type="EMBL" id="UFTJ01000003">
    <property type="protein sequence ID" value="SUV52841.1"/>
    <property type="molecule type" value="Genomic_DNA"/>
</dbReference>
<gene>
    <name evidence="2" type="ORF">NCTC11661_01987</name>
</gene>
<feature type="domain" description="Outer membrane protein beta-barrel" evidence="1">
    <location>
        <begin position="21"/>
        <end position="197"/>
    </location>
</feature>
<dbReference type="InterPro" id="IPR011250">
    <property type="entry name" value="OMP/PagP_B-barrel"/>
</dbReference>
<dbReference type="AlphaFoldDB" id="A0A380ZU26"/>
<evidence type="ECO:0000259" key="1">
    <source>
        <dbReference type="Pfam" id="PF13568"/>
    </source>
</evidence>
<dbReference type="InterPro" id="IPR025665">
    <property type="entry name" value="Beta-barrel_OMP_2"/>
</dbReference>
<dbReference type="SUPFAM" id="SSF56925">
    <property type="entry name" value="OMPA-like"/>
    <property type="match status" value="1"/>
</dbReference>
<proteinExistence type="predicted"/>
<organism evidence="2 3">
    <name type="scientific">Bergeyella zoohelcum</name>
    <dbReference type="NCBI Taxonomy" id="1015"/>
    <lineage>
        <taxon>Bacteria</taxon>
        <taxon>Pseudomonadati</taxon>
        <taxon>Bacteroidota</taxon>
        <taxon>Flavobacteriia</taxon>
        <taxon>Flavobacteriales</taxon>
        <taxon>Weeksellaceae</taxon>
        <taxon>Bergeyella</taxon>
    </lineage>
</organism>
<name>A0A380ZU26_9FLAO</name>
<evidence type="ECO:0000313" key="3">
    <source>
        <dbReference type="Proteomes" id="UP000255515"/>
    </source>
</evidence>
<dbReference type="RefSeq" id="WP_002687986.1">
    <property type="nucleotide sequence ID" value="NZ_UFTJ01000003.1"/>
</dbReference>
<sequence>MKKIILGMAVVASSVAFGQKFGIKAGANLSNLSSDGALKETKAKIGFNAGAFVNIPVGAALSIQPEIMYNKLGAKTTLNLSGFNNIIPGIELPKVENTMNLDYISVPIMVQYHIVPSLLYVEAGPEFSYLITSNVKTSISNGNVVTEVDSFLKQFDEAFKKENLNSMNFGVAVGAGVNITETFGVNARYVAGITDSTKKSDGSNKNSVIQLGLSYSF</sequence>
<dbReference type="Gene3D" id="2.40.160.20">
    <property type="match status" value="1"/>
</dbReference>
<evidence type="ECO:0000313" key="2">
    <source>
        <dbReference type="EMBL" id="SUV52841.1"/>
    </source>
</evidence>
<accession>A0A380ZU26</accession>
<protein>
    <recommendedName>
        <fullName evidence="1">Outer membrane protein beta-barrel domain-containing protein</fullName>
    </recommendedName>
</protein>
<reference evidence="2 3" key="1">
    <citation type="submission" date="2018-06" db="EMBL/GenBank/DDBJ databases">
        <authorList>
            <consortium name="Pathogen Informatics"/>
            <person name="Doyle S."/>
        </authorList>
    </citation>
    <scope>NUCLEOTIDE SEQUENCE [LARGE SCALE GENOMIC DNA]</scope>
    <source>
        <strain evidence="2 3">NCTC11661</strain>
    </source>
</reference>
<dbReference type="Pfam" id="PF13568">
    <property type="entry name" value="OMP_b-brl_2"/>
    <property type="match status" value="1"/>
</dbReference>